<keyword evidence="2" id="KW-0597">Phosphoprotein</keyword>
<evidence type="ECO:0000256" key="1">
    <source>
        <dbReference type="ARBA" id="ARBA00022450"/>
    </source>
</evidence>
<dbReference type="Gene3D" id="3.30.300.30">
    <property type="match status" value="1"/>
</dbReference>
<dbReference type="InterPro" id="IPR045851">
    <property type="entry name" value="AMP-bd_C_sf"/>
</dbReference>
<keyword evidence="7" id="KW-1185">Reference proteome</keyword>
<dbReference type="EMBL" id="MU001498">
    <property type="protein sequence ID" value="KAF2446656.1"/>
    <property type="molecule type" value="Genomic_DNA"/>
</dbReference>
<proteinExistence type="inferred from homology"/>
<dbReference type="InterPro" id="IPR036736">
    <property type="entry name" value="ACP-like_sf"/>
</dbReference>
<evidence type="ECO:0000256" key="2">
    <source>
        <dbReference type="ARBA" id="ARBA00022553"/>
    </source>
</evidence>
<evidence type="ECO:0000256" key="3">
    <source>
        <dbReference type="ARBA" id="ARBA00022598"/>
    </source>
</evidence>
<dbReference type="Pfam" id="PF00668">
    <property type="entry name" value="Condensation"/>
    <property type="match status" value="2"/>
</dbReference>
<dbReference type="InterPro" id="IPR020845">
    <property type="entry name" value="AMP-binding_CS"/>
</dbReference>
<protein>
    <submittedName>
        <fullName evidence="6">Acetyl-CoA synthetase-like protein</fullName>
    </submittedName>
</protein>
<dbReference type="PANTHER" id="PTHR45527:SF11">
    <property type="entry name" value="NONRIBOSOMAL PEPTIDE SYNTHETASE 5"/>
    <property type="match status" value="1"/>
</dbReference>
<dbReference type="Proteomes" id="UP000799764">
    <property type="component" value="Unassembled WGS sequence"/>
</dbReference>
<dbReference type="Gene3D" id="3.40.50.12780">
    <property type="entry name" value="N-terminal domain of ligase-like"/>
    <property type="match status" value="1"/>
</dbReference>
<dbReference type="SUPFAM" id="SSF56801">
    <property type="entry name" value="Acetyl-CoA synthetase-like"/>
    <property type="match status" value="1"/>
</dbReference>
<organism evidence="6 7">
    <name type="scientific">Karstenula rhodostoma CBS 690.94</name>
    <dbReference type="NCBI Taxonomy" id="1392251"/>
    <lineage>
        <taxon>Eukaryota</taxon>
        <taxon>Fungi</taxon>
        <taxon>Dikarya</taxon>
        <taxon>Ascomycota</taxon>
        <taxon>Pezizomycotina</taxon>
        <taxon>Dothideomycetes</taxon>
        <taxon>Pleosporomycetidae</taxon>
        <taxon>Pleosporales</taxon>
        <taxon>Massarineae</taxon>
        <taxon>Didymosphaeriaceae</taxon>
        <taxon>Karstenula</taxon>
    </lineage>
</organism>
<gene>
    <name evidence="6" type="ORF">P171DRAFT_453957</name>
</gene>
<dbReference type="InterPro" id="IPR009081">
    <property type="entry name" value="PP-bd_ACP"/>
</dbReference>
<dbReference type="GO" id="GO:0044550">
    <property type="term" value="P:secondary metabolite biosynthetic process"/>
    <property type="evidence" value="ECO:0007669"/>
    <property type="project" value="TreeGrafter"/>
</dbReference>
<dbReference type="SUPFAM" id="SSF52777">
    <property type="entry name" value="CoA-dependent acyltransferases"/>
    <property type="match status" value="4"/>
</dbReference>
<dbReference type="GO" id="GO:0031177">
    <property type="term" value="F:phosphopantetheine binding"/>
    <property type="evidence" value="ECO:0007669"/>
    <property type="project" value="TreeGrafter"/>
</dbReference>
<dbReference type="InterPro" id="IPR023213">
    <property type="entry name" value="CAT-like_dom_sf"/>
</dbReference>
<dbReference type="GO" id="GO:0016874">
    <property type="term" value="F:ligase activity"/>
    <property type="evidence" value="ECO:0007669"/>
    <property type="project" value="UniProtKB-KW"/>
</dbReference>
<dbReference type="CDD" id="cd19537">
    <property type="entry name" value="C_NRPS-like"/>
    <property type="match status" value="1"/>
</dbReference>
<dbReference type="GO" id="GO:0005737">
    <property type="term" value="C:cytoplasm"/>
    <property type="evidence" value="ECO:0007669"/>
    <property type="project" value="TreeGrafter"/>
</dbReference>
<keyword evidence="3" id="KW-0436">Ligase</keyword>
<dbReference type="InterPro" id="IPR000873">
    <property type="entry name" value="AMP-dep_synth/lig_dom"/>
</dbReference>
<keyword evidence="1" id="KW-0596">Phosphopantetheine</keyword>
<dbReference type="OrthoDB" id="416786at2759"/>
<evidence type="ECO:0000256" key="4">
    <source>
        <dbReference type="ARBA" id="ARBA00029454"/>
    </source>
</evidence>
<dbReference type="PROSITE" id="PS50075">
    <property type="entry name" value="CARRIER"/>
    <property type="match status" value="1"/>
</dbReference>
<accession>A0A9P4PM00</accession>
<dbReference type="GO" id="GO:0043041">
    <property type="term" value="P:amino acid activation for nonribosomal peptide biosynthetic process"/>
    <property type="evidence" value="ECO:0007669"/>
    <property type="project" value="TreeGrafter"/>
</dbReference>
<reference evidence="6" key="1">
    <citation type="journal article" date="2020" name="Stud. Mycol.">
        <title>101 Dothideomycetes genomes: a test case for predicting lifestyles and emergence of pathogens.</title>
        <authorList>
            <person name="Haridas S."/>
            <person name="Albert R."/>
            <person name="Binder M."/>
            <person name="Bloem J."/>
            <person name="Labutti K."/>
            <person name="Salamov A."/>
            <person name="Andreopoulos B."/>
            <person name="Baker S."/>
            <person name="Barry K."/>
            <person name="Bills G."/>
            <person name="Bluhm B."/>
            <person name="Cannon C."/>
            <person name="Castanera R."/>
            <person name="Culley D."/>
            <person name="Daum C."/>
            <person name="Ezra D."/>
            <person name="Gonzalez J."/>
            <person name="Henrissat B."/>
            <person name="Kuo A."/>
            <person name="Liang C."/>
            <person name="Lipzen A."/>
            <person name="Lutzoni F."/>
            <person name="Magnuson J."/>
            <person name="Mondo S."/>
            <person name="Nolan M."/>
            <person name="Ohm R."/>
            <person name="Pangilinan J."/>
            <person name="Park H.-J."/>
            <person name="Ramirez L."/>
            <person name="Alfaro M."/>
            <person name="Sun H."/>
            <person name="Tritt A."/>
            <person name="Yoshinaga Y."/>
            <person name="Zwiers L.-H."/>
            <person name="Turgeon B."/>
            <person name="Goodwin S."/>
            <person name="Spatafora J."/>
            <person name="Crous P."/>
            <person name="Grigoriev I."/>
        </authorList>
    </citation>
    <scope>NUCLEOTIDE SEQUENCE</scope>
    <source>
        <strain evidence="6">CBS 690.94</strain>
    </source>
</reference>
<feature type="domain" description="Carrier" evidence="5">
    <location>
        <begin position="923"/>
        <end position="998"/>
    </location>
</feature>
<sequence>MTEMQLSLVRSSQLHPGHNIIYYSETHLPDNVPTLKEAWRAVLASEPIFRTTIDFLDSGAYLVEGENATFDWDEIVVRDEFSHGIELQRMKIEGQYFGSSFRVVTIPGINGRGKSTVVWRVHHALVDDYSRGLILSKLDNFLAGKAIDQGPSFRQYSEDLLTLQRQFHDVGSLFWKKRREEHPRTVSKLMLPAALPSQAQRNTVGEVTLRLHDMDFRKMAAYCQTSGVTLGALYHAAWALVLSVYTNSNDVCFGTVLSGRTLPMDIILVVVGPTINLLPLCIAMDLGWSSLEFVRGVFNSLLRHNSLQWTSPQHGFARSFSSALNVLLEVPFTQQCTRNIIPPTEPPEQYVMSDIPLVLEISPDKTFRVKYHRDVYSEFQITPMVNLFSECLRLLQQPNLTIKACLDEASLTHRLYVSRVGNWSSPDTTVGSTGDDLLSLFTRVALQNPELIAVEQDSQTITYAELDVKSFIVSKRIAEFVSPGDVVVCRADRSINWIIGIYSILKAGAVYCPFDEGLPDRIRDANFVVAGARVFLVSTAAAKVTKPSLCTLCFSVDELLHNTETFSRPKPEERTPKPGAPAYLCFTSGSTGKPKGVLCRHRGLVAFQSDFEVRLRARPGWRIAQFMSPSFDGSIHEIFSALSYGATLVLPDRRNPFAHIHIVDAVILTPSVARMMEPSDFPALSTLYLVGEPAPQQVADKWSATRVVFNMYGPTEATCGATIKQLHWGRTVTLGIPNPSTRVYILGEDQRVLPLGVVGEIYLAGVQVAIGYVGDKEKTAERFVADSVNPHLDETMYRTGDKGYWNEDGELVFLGRSDRQVKLRGFRIELDDLEIRILRAIPTCSAVAITAMDGVLYAQVQPQNINVSTMRFQLREHIPQYAIPQHIRAVEQFPCTRAGKLDYNAIVSTMSLVKTLSSQDNSDVPESMMKAAVRHVLNLPEGASVDLGSTFYDMGGSSISQLSFSHRLSKICGQEISISTIMTSPSLRHLLTFFEASKLRDQGRTQIPLGDHDVSPIERDWWDKSECGGGSPAFNVTFACTLHPLLDKSRLVASWNHVLGRHRILRSRYYLSSSKTVCRKYGDVPIALEVPSIDIPHEIHRLFDLRNDNLVRVSISPTHIVVVISHIICDLATLRVLLGEVAVMYHGEQLPPVIATYSSIPLRLVNRENMSFWEDCLKDAPAADFPLIRNTPRETWEGSSIIRYFSAEAYLRMKTFAECRKVTMHQLVLAAVTLALQNDASACDMVLGAPYLSRHSEDCQDVVGLFLEPLPIRIRYPDAENQGASFLESVQRSSRAALLHAAPWNQLLTHLKISHRFPNHPLFEVMVSFHDQRDRITLAIPGAKRIPTWTQGAKFKLMVEFSTTLDEALELRLEYSTETFTQQYMRNLQRIINVALEALMDDMPFHYIVNDICRLRNFR</sequence>
<dbReference type="Pfam" id="PF00550">
    <property type="entry name" value="PP-binding"/>
    <property type="match status" value="1"/>
</dbReference>
<dbReference type="InterPro" id="IPR001242">
    <property type="entry name" value="Condensation_dom"/>
</dbReference>
<comment type="caution">
    <text evidence="6">The sequence shown here is derived from an EMBL/GenBank/DDBJ whole genome shotgun (WGS) entry which is preliminary data.</text>
</comment>
<dbReference type="Gene3D" id="3.30.559.10">
    <property type="entry name" value="Chloramphenicol acetyltransferase-like domain"/>
    <property type="match status" value="2"/>
</dbReference>
<evidence type="ECO:0000259" key="5">
    <source>
        <dbReference type="PROSITE" id="PS50075"/>
    </source>
</evidence>
<dbReference type="Gene3D" id="1.10.1200.10">
    <property type="entry name" value="ACP-like"/>
    <property type="match status" value="1"/>
</dbReference>
<dbReference type="NCBIfam" id="TIGR01733">
    <property type="entry name" value="AA-adenyl-dom"/>
    <property type="match status" value="1"/>
</dbReference>
<dbReference type="Gene3D" id="3.30.559.30">
    <property type="entry name" value="Nonribosomal peptide synthetase, condensation domain"/>
    <property type="match status" value="2"/>
</dbReference>
<dbReference type="InterPro" id="IPR010071">
    <property type="entry name" value="AA_adenyl_dom"/>
</dbReference>
<dbReference type="InterPro" id="IPR042099">
    <property type="entry name" value="ANL_N_sf"/>
</dbReference>
<dbReference type="Pfam" id="PF00501">
    <property type="entry name" value="AMP-binding"/>
    <property type="match status" value="1"/>
</dbReference>
<dbReference type="PROSITE" id="PS00455">
    <property type="entry name" value="AMP_BINDING"/>
    <property type="match status" value="1"/>
</dbReference>
<name>A0A9P4PM00_9PLEO</name>
<evidence type="ECO:0000313" key="7">
    <source>
        <dbReference type="Proteomes" id="UP000799764"/>
    </source>
</evidence>
<comment type="similarity">
    <text evidence="4">Belongs to the NRP synthetase family.</text>
</comment>
<dbReference type="SUPFAM" id="SSF47336">
    <property type="entry name" value="ACP-like"/>
    <property type="match status" value="1"/>
</dbReference>
<evidence type="ECO:0000313" key="6">
    <source>
        <dbReference type="EMBL" id="KAF2446656.1"/>
    </source>
</evidence>
<dbReference type="PANTHER" id="PTHR45527">
    <property type="entry name" value="NONRIBOSOMAL PEPTIDE SYNTHETASE"/>
    <property type="match status" value="1"/>
</dbReference>